<dbReference type="InterPro" id="IPR023673">
    <property type="entry name" value="Ribosomal_uL1_CS"/>
</dbReference>
<evidence type="ECO:0000313" key="13">
    <source>
        <dbReference type="Proteomes" id="UP000075359"/>
    </source>
</evidence>
<evidence type="ECO:0000256" key="6">
    <source>
        <dbReference type="ARBA" id="ARBA00022884"/>
    </source>
</evidence>
<reference evidence="12 13" key="1">
    <citation type="submission" date="2015-11" db="EMBL/GenBank/DDBJ databases">
        <title>Draft genome of Sulfurovum riftiae 1812E, a member of the Epsilonproteobacteria isolated from the tube of the deep-sea hydrothermal vent tubewom Riftia pachyptila.</title>
        <authorList>
            <person name="Vetriani C."/>
            <person name="Giovannelli D."/>
        </authorList>
    </citation>
    <scope>NUCLEOTIDE SEQUENCE [LARGE SCALE GENOMIC DNA]</scope>
    <source>
        <strain evidence="12 13">1812E</strain>
    </source>
</reference>
<dbReference type="EMBL" id="LNKT01000012">
    <property type="protein sequence ID" value="KYJ86891.1"/>
    <property type="molecule type" value="Genomic_DNA"/>
</dbReference>
<dbReference type="PANTHER" id="PTHR36427">
    <property type="entry name" value="54S RIBOSOMAL PROTEIN L1, MITOCHONDRIAL"/>
    <property type="match status" value="1"/>
</dbReference>
<dbReference type="InterPro" id="IPR005878">
    <property type="entry name" value="Ribosom_uL1_bac-type"/>
</dbReference>
<comment type="caution">
    <text evidence="12">The sequence shown here is derived from an EMBL/GenBank/DDBJ whole genome shotgun (WGS) entry which is preliminary data.</text>
</comment>
<proteinExistence type="inferred from homology"/>
<organism evidence="12 13">
    <name type="scientific">Sulfurovum riftiae</name>
    <dbReference type="NCBI Taxonomy" id="1630136"/>
    <lineage>
        <taxon>Bacteria</taxon>
        <taxon>Pseudomonadati</taxon>
        <taxon>Campylobacterota</taxon>
        <taxon>Epsilonproteobacteria</taxon>
        <taxon>Campylobacterales</taxon>
        <taxon>Sulfurovaceae</taxon>
        <taxon>Sulfurovum</taxon>
    </lineage>
</organism>
<name>A0A151CHA7_9BACT</name>
<dbReference type="NCBIfam" id="TIGR01169">
    <property type="entry name" value="rplA_bact"/>
    <property type="match status" value="1"/>
</dbReference>
<dbReference type="HAMAP" id="MF_01318_B">
    <property type="entry name" value="Ribosomal_uL1_B"/>
    <property type="match status" value="1"/>
</dbReference>
<dbReference type="STRING" id="1630136.AS592_08695"/>
<keyword evidence="6 10" id="KW-0694">RNA-binding</keyword>
<evidence type="ECO:0000256" key="4">
    <source>
        <dbReference type="ARBA" id="ARBA00022730"/>
    </source>
</evidence>
<dbReference type="GO" id="GO:0006417">
    <property type="term" value="P:regulation of translation"/>
    <property type="evidence" value="ECO:0007669"/>
    <property type="project" value="UniProtKB-KW"/>
</dbReference>
<dbReference type="PIRSF" id="PIRSF002155">
    <property type="entry name" value="Ribosomal_L1"/>
    <property type="match status" value="1"/>
</dbReference>
<keyword evidence="8 10" id="KW-0687">Ribonucleoprotein</keyword>
<evidence type="ECO:0000256" key="3">
    <source>
        <dbReference type="ARBA" id="ARBA00022555"/>
    </source>
</evidence>
<evidence type="ECO:0000256" key="1">
    <source>
        <dbReference type="ARBA" id="ARBA00010531"/>
    </source>
</evidence>
<dbReference type="Gene3D" id="3.40.50.790">
    <property type="match status" value="1"/>
</dbReference>
<dbReference type="InterPro" id="IPR016095">
    <property type="entry name" value="Ribosomal_uL1_3-a/b-sand"/>
</dbReference>
<dbReference type="Proteomes" id="UP000075359">
    <property type="component" value="Unassembled WGS sequence"/>
</dbReference>
<protein>
    <recommendedName>
        <fullName evidence="9 10">Large ribosomal subunit protein uL1</fullName>
    </recommendedName>
</protein>
<dbReference type="Pfam" id="PF00687">
    <property type="entry name" value="Ribosomal_L1"/>
    <property type="match status" value="1"/>
</dbReference>
<evidence type="ECO:0000256" key="10">
    <source>
        <dbReference type="HAMAP-Rule" id="MF_01318"/>
    </source>
</evidence>
<dbReference type="GO" id="GO:0006412">
    <property type="term" value="P:translation"/>
    <property type="evidence" value="ECO:0007669"/>
    <property type="project" value="UniProtKB-UniRule"/>
</dbReference>
<comment type="similarity">
    <text evidence="1 10 11">Belongs to the universal ribosomal protein uL1 family.</text>
</comment>
<evidence type="ECO:0000256" key="2">
    <source>
        <dbReference type="ARBA" id="ARBA00022491"/>
    </source>
</evidence>
<dbReference type="PANTHER" id="PTHR36427:SF3">
    <property type="entry name" value="LARGE RIBOSOMAL SUBUNIT PROTEIN UL1M"/>
    <property type="match status" value="1"/>
</dbReference>
<evidence type="ECO:0000256" key="8">
    <source>
        <dbReference type="ARBA" id="ARBA00023274"/>
    </source>
</evidence>
<evidence type="ECO:0000256" key="5">
    <source>
        <dbReference type="ARBA" id="ARBA00022845"/>
    </source>
</evidence>
<dbReference type="CDD" id="cd00403">
    <property type="entry name" value="Ribosomal_L1"/>
    <property type="match status" value="1"/>
</dbReference>
<dbReference type="InterPro" id="IPR002143">
    <property type="entry name" value="Ribosomal_uL1"/>
</dbReference>
<dbReference type="GO" id="GO:0000049">
    <property type="term" value="F:tRNA binding"/>
    <property type="evidence" value="ECO:0007669"/>
    <property type="project" value="UniProtKB-KW"/>
</dbReference>
<dbReference type="SUPFAM" id="SSF56808">
    <property type="entry name" value="Ribosomal protein L1"/>
    <property type="match status" value="1"/>
</dbReference>
<evidence type="ECO:0000256" key="11">
    <source>
        <dbReference type="RuleBase" id="RU000659"/>
    </source>
</evidence>
<dbReference type="Gene3D" id="3.30.190.20">
    <property type="match status" value="1"/>
</dbReference>
<dbReference type="FunFam" id="3.40.50.790:FF:000001">
    <property type="entry name" value="50S ribosomal protein L1"/>
    <property type="match status" value="1"/>
</dbReference>
<gene>
    <name evidence="10" type="primary">rplA</name>
    <name evidence="12" type="ORF">AS592_08695</name>
</gene>
<comment type="function">
    <text evidence="10">Protein L1 is also a translational repressor protein, it controls the translation of the L11 operon by binding to its mRNA.</text>
</comment>
<dbReference type="GO" id="GO:0022625">
    <property type="term" value="C:cytosolic large ribosomal subunit"/>
    <property type="evidence" value="ECO:0007669"/>
    <property type="project" value="TreeGrafter"/>
</dbReference>
<accession>A0A151CHA7</accession>
<dbReference type="GO" id="GO:0003735">
    <property type="term" value="F:structural constituent of ribosome"/>
    <property type="evidence" value="ECO:0007669"/>
    <property type="project" value="InterPro"/>
</dbReference>
<dbReference type="PROSITE" id="PS01199">
    <property type="entry name" value="RIBOSOMAL_L1"/>
    <property type="match status" value="1"/>
</dbReference>
<sequence>MKAENKMAKKLSKRREALLKKVDATKEYSIDEAMATLKELKSAKFDETVEVALNLNVDPRHADQMVRGSVVLPHGTGKNVRVAVFAKDAKADEAKAAGADLVGSTDLIEDIQAGKIDFDIVISTPDMMGVLGKVARVLGPKGLMPNPKTGTVTMDVAKAVENAKGGQVNFRVDKKGNIHAGIGKISFDTDKIKENFLTLLEKINRAKPASAKGRYITNAAVSLTMSPSITLNTSEVMEVK</sequence>
<dbReference type="InterPro" id="IPR023674">
    <property type="entry name" value="Ribosomal_uL1-like"/>
</dbReference>
<dbReference type="GO" id="GO:0019843">
    <property type="term" value="F:rRNA binding"/>
    <property type="evidence" value="ECO:0007669"/>
    <property type="project" value="UniProtKB-UniRule"/>
</dbReference>
<evidence type="ECO:0000313" key="12">
    <source>
        <dbReference type="EMBL" id="KYJ86891.1"/>
    </source>
</evidence>
<keyword evidence="5 10" id="KW-0810">Translation regulation</keyword>
<dbReference type="InterPro" id="IPR028364">
    <property type="entry name" value="Ribosomal_uL1/biogenesis"/>
</dbReference>
<keyword evidence="2 10" id="KW-0678">Repressor</keyword>
<dbReference type="AlphaFoldDB" id="A0A151CHA7"/>
<keyword evidence="3 10" id="KW-0820">tRNA-binding</keyword>
<comment type="subunit">
    <text evidence="10">Part of the 50S ribosomal subunit.</text>
</comment>
<keyword evidence="13" id="KW-1185">Reference proteome</keyword>
<evidence type="ECO:0000256" key="7">
    <source>
        <dbReference type="ARBA" id="ARBA00022980"/>
    </source>
</evidence>
<keyword evidence="7 10" id="KW-0689">Ribosomal protein</keyword>
<keyword evidence="4 10" id="KW-0699">rRNA-binding</keyword>
<comment type="function">
    <text evidence="10">Binds directly to 23S rRNA. The L1 stalk is quite mobile in the ribosome, and is involved in E site tRNA release.</text>
</comment>
<evidence type="ECO:0000256" key="9">
    <source>
        <dbReference type="ARBA" id="ARBA00035241"/>
    </source>
</evidence>